<name>A0ABQ2VDS4_9ACTN</name>
<dbReference type="RefSeq" id="WP_373299902.1">
    <property type="nucleotide sequence ID" value="NZ_BMRP01000017.1"/>
</dbReference>
<dbReference type="EMBL" id="BMRP01000017">
    <property type="protein sequence ID" value="GGU76285.1"/>
    <property type="molecule type" value="Genomic_DNA"/>
</dbReference>
<comment type="caution">
    <text evidence="3">The sequence shown here is derived from an EMBL/GenBank/DDBJ whole genome shotgun (WGS) entry which is preliminary data.</text>
</comment>
<feature type="transmembrane region" description="Helical" evidence="2">
    <location>
        <begin position="133"/>
        <end position="153"/>
    </location>
</feature>
<feature type="transmembrane region" description="Helical" evidence="2">
    <location>
        <begin position="571"/>
        <end position="591"/>
    </location>
</feature>
<protein>
    <recommendedName>
        <fullName evidence="5">Integral membrane protein</fullName>
    </recommendedName>
</protein>
<feature type="transmembrane region" description="Helical" evidence="2">
    <location>
        <begin position="335"/>
        <end position="354"/>
    </location>
</feature>
<feature type="transmembrane region" description="Helical" evidence="2">
    <location>
        <begin position="103"/>
        <end position="121"/>
    </location>
</feature>
<feature type="transmembrane region" description="Helical" evidence="2">
    <location>
        <begin position="366"/>
        <end position="391"/>
    </location>
</feature>
<feature type="region of interest" description="Disordered" evidence="1">
    <location>
        <begin position="778"/>
        <end position="801"/>
    </location>
</feature>
<feature type="transmembrane region" description="Helical" evidence="2">
    <location>
        <begin position="523"/>
        <end position="545"/>
    </location>
</feature>
<feature type="transmembrane region" description="Helical" evidence="2">
    <location>
        <begin position="293"/>
        <end position="315"/>
    </location>
</feature>
<feature type="region of interest" description="Disordered" evidence="1">
    <location>
        <begin position="1"/>
        <end position="24"/>
    </location>
</feature>
<keyword evidence="2" id="KW-0812">Transmembrane</keyword>
<dbReference type="InterPro" id="IPR029058">
    <property type="entry name" value="AB_hydrolase_fold"/>
</dbReference>
<keyword evidence="4" id="KW-1185">Reference proteome</keyword>
<organism evidence="3 4">
    <name type="scientific">Streptomyces albospinus</name>
    <dbReference type="NCBI Taxonomy" id="285515"/>
    <lineage>
        <taxon>Bacteria</taxon>
        <taxon>Bacillati</taxon>
        <taxon>Actinomycetota</taxon>
        <taxon>Actinomycetes</taxon>
        <taxon>Kitasatosporales</taxon>
        <taxon>Streptomycetaceae</taxon>
        <taxon>Streptomyces</taxon>
    </lineage>
</organism>
<evidence type="ECO:0000313" key="4">
    <source>
        <dbReference type="Proteomes" id="UP000654471"/>
    </source>
</evidence>
<feature type="compositionally biased region" description="Low complexity" evidence="1">
    <location>
        <begin position="15"/>
        <end position="24"/>
    </location>
</feature>
<feature type="transmembrane region" description="Helical" evidence="2">
    <location>
        <begin position="411"/>
        <end position="434"/>
    </location>
</feature>
<dbReference type="SUPFAM" id="SSF53474">
    <property type="entry name" value="alpha/beta-Hydrolases"/>
    <property type="match status" value="1"/>
</dbReference>
<evidence type="ECO:0000256" key="1">
    <source>
        <dbReference type="SAM" id="MobiDB-lite"/>
    </source>
</evidence>
<keyword evidence="2" id="KW-0472">Membrane</keyword>
<feature type="transmembrane region" description="Helical" evidence="2">
    <location>
        <begin position="196"/>
        <end position="213"/>
    </location>
</feature>
<keyword evidence="2" id="KW-1133">Transmembrane helix</keyword>
<evidence type="ECO:0000313" key="3">
    <source>
        <dbReference type="EMBL" id="GGU76285.1"/>
    </source>
</evidence>
<feature type="transmembrane region" description="Helical" evidence="2">
    <location>
        <begin position="262"/>
        <end position="281"/>
    </location>
</feature>
<evidence type="ECO:0000256" key="2">
    <source>
        <dbReference type="SAM" id="Phobius"/>
    </source>
</evidence>
<evidence type="ECO:0008006" key="5">
    <source>
        <dbReference type="Google" id="ProtNLM"/>
    </source>
</evidence>
<dbReference type="Proteomes" id="UP000654471">
    <property type="component" value="Unassembled WGS sequence"/>
</dbReference>
<accession>A0ABQ2VDS4</accession>
<proteinExistence type="predicted"/>
<gene>
    <name evidence="3" type="ORF">GCM10010211_47860</name>
</gene>
<sequence length="801" mass="84938">METADTPPHGGPTGRTGTTDAAPATAPVPQLSLELLVHGVGGTTPEKMLGDPRVERITGDDTAACYRRTDDADAEERPGDHLSEPVREAYCWSNLTSGNGARALWLILVPFMVANLAHWMRPAAPPEHRAQRIYDLLVRLLALTLTVLLAAAACEVALDLTAWQCAGTPVCVAGKSWLGFLSPDNAGWWSVPGRRLALASVVPLMVVGFLWWLSHRTWSAYESASPPPRRPGASRDTPAEERTALNLDGFWYGRRLVARLRAAHTTAGILTIAAALLVASLRTDRRAGDGTLVVLGQGLTASVVLLAAGTVLVVWRTARSEAAPDDGSDHPAVRALPYAALGVLALTAVHAGWARPGARSHGPLPGVAAFGGIAVLQGALVLALAVTAWFLWRAARDEARTALRGMGGPAVALLSCAVGGVLSGGVAVRFADWIGGPAAPGRDHAPIPGPPVLLSWQASVIPALLVVVAVVAVLAGIRVIVVRNRVAEDVPGLYDPRERPDALRTRRIAGTIARAGLTDAAPVLVAATAAVTLTLGAGAVAGAWITDQAPGRATAGAPPVLHAAAETAESLGSWLMGAGVILLLAMGRRAYRDHSARRTIGILWDVGTFWPRAAHPFAPPCYAERAVPDLTWRMATWTERFDGRLVISGHSQGSVLAAAAVWQLDLVTRSRVALLTYGSPLERLYGRWFPAYFGPPALTGLHREMDDWRNLWRFTDPIGGPIRLTCEDGRRIDEGPLRDPLAFGRTLQNPLPAQILGHGDYQADPVFDKVRAELIARLGPRIPPPRTEQEPAHGSSGRSSA</sequence>
<reference evidence="4" key="1">
    <citation type="journal article" date="2019" name="Int. J. Syst. Evol. Microbiol.">
        <title>The Global Catalogue of Microorganisms (GCM) 10K type strain sequencing project: providing services to taxonomists for standard genome sequencing and annotation.</title>
        <authorList>
            <consortium name="The Broad Institute Genomics Platform"/>
            <consortium name="The Broad Institute Genome Sequencing Center for Infectious Disease"/>
            <person name="Wu L."/>
            <person name="Ma J."/>
        </authorList>
    </citation>
    <scope>NUCLEOTIDE SEQUENCE [LARGE SCALE GENOMIC DNA]</scope>
    <source>
        <strain evidence="4">JCM 3399</strain>
    </source>
</reference>
<feature type="transmembrane region" description="Helical" evidence="2">
    <location>
        <begin position="454"/>
        <end position="477"/>
    </location>
</feature>